<keyword evidence="2" id="KW-1185">Reference proteome</keyword>
<dbReference type="AlphaFoldDB" id="A0AAE1QFY8"/>
<comment type="caution">
    <text evidence="1">The sequence shown here is derived from an EMBL/GenBank/DDBJ whole genome shotgun (WGS) entry which is preliminary data.</text>
</comment>
<organism evidence="1 2">
    <name type="scientific">Petrolisthes manimaculis</name>
    <dbReference type="NCBI Taxonomy" id="1843537"/>
    <lineage>
        <taxon>Eukaryota</taxon>
        <taxon>Metazoa</taxon>
        <taxon>Ecdysozoa</taxon>
        <taxon>Arthropoda</taxon>
        <taxon>Crustacea</taxon>
        <taxon>Multicrustacea</taxon>
        <taxon>Malacostraca</taxon>
        <taxon>Eumalacostraca</taxon>
        <taxon>Eucarida</taxon>
        <taxon>Decapoda</taxon>
        <taxon>Pleocyemata</taxon>
        <taxon>Anomura</taxon>
        <taxon>Galatheoidea</taxon>
        <taxon>Porcellanidae</taxon>
        <taxon>Petrolisthes</taxon>
    </lineage>
</organism>
<dbReference type="Gene3D" id="3.30.70.660">
    <property type="entry name" value="Pseudouridine synthase I, catalytic domain, C-terminal subdomain"/>
    <property type="match status" value="1"/>
</dbReference>
<evidence type="ECO:0000313" key="2">
    <source>
        <dbReference type="Proteomes" id="UP001292094"/>
    </source>
</evidence>
<gene>
    <name evidence="1" type="ORF">Pmani_003784</name>
</gene>
<sequence length="99" mass="11387">MDKQMLDSRLTWRECRVFVSYSKGTHDLKSFGSAKSRSNKPITTIHTISQISVTPGHPLLDPLHDPLYQHLKFWDINITANGFLYKQDGETENKPCRPT</sequence>
<dbReference type="EMBL" id="JAWZYT010000265">
    <property type="protein sequence ID" value="KAK4325691.1"/>
    <property type="molecule type" value="Genomic_DNA"/>
</dbReference>
<name>A0AAE1QFY8_9EUCA</name>
<proteinExistence type="predicted"/>
<accession>A0AAE1QFY8</accession>
<reference evidence="1" key="1">
    <citation type="submission" date="2023-11" db="EMBL/GenBank/DDBJ databases">
        <title>Genome assemblies of two species of porcelain crab, Petrolisthes cinctipes and Petrolisthes manimaculis (Anomura: Porcellanidae).</title>
        <authorList>
            <person name="Angst P."/>
        </authorList>
    </citation>
    <scope>NUCLEOTIDE SEQUENCE</scope>
    <source>
        <strain evidence="1">PB745_02</strain>
        <tissue evidence="1">Gill</tissue>
    </source>
</reference>
<evidence type="ECO:0000313" key="1">
    <source>
        <dbReference type="EMBL" id="KAK4325691.1"/>
    </source>
</evidence>
<dbReference type="InterPro" id="IPR020095">
    <property type="entry name" value="PsdUridine_synth_TruA_C"/>
</dbReference>
<dbReference type="Proteomes" id="UP001292094">
    <property type="component" value="Unassembled WGS sequence"/>
</dbReference>
<dbReference type="GO" id="GO:0009982">
    <property type="term" value="F:pseudouridine synthase activity"/>
    <property type="evidence" value="ECO:0007669"/>
    <property type="project" value="InterPro"/>
</dbReference>
<protein>
    <submittedName>
        <fullName evidence="1">Uncharacterized protein</fullName>
    </submittedName>
</protein>
<dbReference type="GO" id="GO:0003723">
    <property type="term" value="F:RNA binding"/>
    <property type="evidence" value="ECO:0007669"/>
    <property type="project" value="InterPro"/>
</dbReference>